<reference evidence="2 3" key="1">
    <citation type="journal article" date="2016" name="Nat. Commun.">
        <title>Thousands of microbial genomes shed light on interconnected biogeochemical processes in an aquifer system.</title>
        <authorList>
            <person name="Anantharaman K."/>
            <person name="Brown C.T."/>
            <person name="Hug L.A."/>
            <person name="Sharon I."/>
            <person name="Castelle C.J."/>
            <person name="Probst A.J."/>
            <person name="Thomas B.C."/>
            <person name="Singh A."/>
            <person name="Wilkins M.J."/>
            <person name="Karaoz U."/>
            <person name="Brodie E.L."/>
            <person name="Williams K.H."/>
            <person name="Hubbard S.S."/>
            <person name="Banfield J.F."/>
        </authorList>
    </citation>
    <scope>NUCLEOTIDE SEQUENCE [LARGE SCALE GENOMIC DNA]</scope>
</reference>
<dbReference type="AlphaFoldDB" id="A0A1F5EUU8"/>
<feature type="transmembrane region" description="Helical" evidence="1">
    <location>
        <begin position="33"/>
        <end position="54"/>
    </location>
</feature>
<keyword evidence="1" id="KW-1133">Transmembrane helix</keyword>
<dbReference type="Gene3D" id="3.30.700.10">
    <property type="entry name" value="Glycoprotein, Type 4 Pilin"/>
    <property type="match status" value="1"/>
</dbReference>
<organism evidence="2 3">
    <name type="scientific">Candidatus Collierbacteria bacterium RIFCSPHIGHO2_01_FULL_50_25</name>
    <dbReference type="NCBI Taxonomy" id="1817722"/>
    <lineage>
        <taxon>Bacteria</taxon>
        <taxon>Candidatus Collieribacteriota</taxon>
    </lineage>
</organism>
<proteinExistence type="predicted"/>
<name>A0A1F5EUU8_9BACT</name>
<gene>
    <name evidence="2" type="ORF">A2703_02330</name>
</gene>
<protein>
    <recommendedName>
        <fullName evidence="4">Prepilin-type N-terminal cleavage/methylation domain-containing protein</fullName>
    </recommendedName>
</protein>
<accession>A0A1F5EUU8</accession>
<comment type="caution">
    <text evidence="2">The sequence shown here is derived from an EMBL/GenBank/DDBJ whole genome shotgun (WGS) entry which is preliminary data.</text>
</comment>
<evidence type="ECO:0000256" key="1">
    <source>
        <dbReference type="SAM" id="Phobius"/>
    </source>
</evidence>
<dbReference type="Proteomes" id="UP000177979">
    <property type="component" value="Unassembled WGS sequence"/>
</dbReference>
<dbReference type="STRING" id="1817722.A2703_02330"/>
<keyword evidence="1" id="KW-0472">Membrane</keyword>
<evidence type="ECO:0000313" key="2">
    <source>
        <dbReference type="EMBL" id="OGD71179.1"/>
    </source>
</evidence>
<sequence>MKPACNVMRTRLHRQAKLFGQGISGRGFTMIELLITSTIIIVLSGTSLVTFLNYRERRSTNDDASAVADWLRTIQIKATAVEIPPGCTNVTNYVVGFSGADLTVSATCPGVGSVPIPNLSLTLANSVFQSAGGTTFDSRTISATPATVNICGYKYLFAVTIYQAANVSRPVYAGPC</sequence>
<dbReference type="EMBL" id="MFAG01000039">
    <property type="protein sequence ID" value="OGD71179.1"/>
    <property type="molecule type" value="Genomic_DNA"/>
</dbReference>
<dbReference type="InterPro" id="IPR012902">
    <property type="entry name" value="N_methyl_site"/>
</dbReference>
<evidence type="ECO:0008006" key="4">
    <source>
        <dbReference type="Google" id="ProtNLM"/>
    </source>
</evidence>
<evidence type="ECO:0000313" key="3">
    <source>
        <dbReference type="Proteomes" id="UP000177979"/>
    </source>
</evidence>
<dbReference type="NCBIfam" id="TIGR02532">
    <property type="entry name" value="IV_pilin_GFxxxE"/>
    <property type="match status" value="1"/>
</dbReference>
<dbReference type="SUPFAM" id="SSF54523">
    <property type="entry name" value="Pili subunits"/>
    <property type="match status" value="1"/>
</dbReference>
<keyword evidence="1" id="KW-0812">Transmembrane</keyword>
<dbReference type="InterPro" id="IPR045584">
    <property type="entry name" value="Pilin-like"/>
</dbReference>